<dbReference type="EMBL" id="JRHA01000007">
    <property type="protein sequence ID" value="PQK17361.1"/>
    <property type="molecule type" value="Genomic_DNA"/>
</dbReference>
<feature type="region of interest" description="Disordered" evidence="1">
    <location>
        <begin position="1"/>
        <end position="29"/>
    </location>
</feature>
<reference evidence="2 3" key="1">
    <citation type="submission" date="2016-07" db="EMBL/GenBank/DDBJ databases">
        <title>Comparative genomics of the entomopathogenic fungus Beauveria bassiana.</title>
        <authorList>
            <person name="Valero Jimenez C.A."/>
            <person name="Zwaan B.J."/>
            <person name="Van Kan J.A."/>
            <person name="Takken W."/>
            <person name="Debets A.J."/>
            <person name="Schoustra S.E."/>
            <person name="Koenraadt C.J."/>
        </authorList>
    </citation>
    <scope>NUCLEOTIDE SEQUENCE [LARGE SCALE GENOMIC DNA]</scope>
    <source>
        <strain evidence="2 3">ARSEF 8028</strain>
    </source>
</reference>
<evidence type="ECO:0000256" key="1">
    <source>
        <dbReference type="SAM" id="MobiDB-lite"/>
    </source>
</evidence>
<comment type="caution">
    <text evidence="2">The sequence shown here is derived from an EMBL/GenBank/DDBJ whole genome shotgun (WGS) entry which is preliminary data.</text>
</comment>
<proteinExistence type="predicted"/>
<evidence type="ECO:0000313" key="3">
    <source>
        <dbReference type="Proteomes" id="UP000237441"/>
    </source>
</evidence>
<dbReference type="AlphaFoldDB" id="A0A2S7YMF0"/>
<organism evidence="2 3">
    <name type="scientific">Beauveria bassiana</name>
    <name type="common">White muscardine disease fungus</name>
    <name type="synonym">Tritirachium shiotae</name>
    <dbReference type="NCBI Taxonomy" id="176275"/>
    <lineage>
        <taxon>Eukaryota</taxon>
        <taxon>Fungi</taxon>
        <taxon>Dikarya</taxon>
        <taxon>Ascomycota</taxon>
        <taxon>Pezizomycotina</taxon>
        <taxon>Sordariomycetes</taxon>
        <taxon>Hypocreomycetidae</taxon>
        <taxon>Hypocreales</taxon>
        <taxon>Cordycipitaceae</taxon>
        <taxon>Beauveria</taxon>
    </lineage>
</organism>
<evidence type="ECO:0000313" key="2">
    <source>
        <dbReference type="EMBL" id="PQK17361.1"/>
    </source>
</evidence>
<accession>A0A2S7YMF0</accession>
<feature type="compositionally biased region" description="Basic and acidic residues" evidence="1">
    <location>
        <begin position="11"/>
        <end position="28"/>
    </location>
</feature>
<name>A0A2S7YMF0_BEABA</name>
<protein>
    <submittedName>
        <fullName evidence="2">Uncharacterized protein</fullName>
    </submittedName>
</protein>
<gene>
    <name evidence="2" type="ORF">BB8028_0007g05560</name>
</gene>
<dbReference type="Proteomes" id="UP000237441">
    <property type="component" value="Unassembled WGS sequence"/>
</dbReference>
<sequence>MSFEISNKSLLKVEKREKAKKSERERKSNCRVKWTQTSFPFYGAQGTFAGTRRLAAASQPHRGGRGGMPSGGRKMGIFQCDAAATTASIRVPSSASNLSLMQSDACRLGEHKIRKKRKTTEKTCYFTDTAARGGTKTHKRKVAILVDESGRGGRAWAGVGRRFASIHPHANTPPTPESASKNDNDKGKKGKKKYATCRKLTARPTTHTLTQNDGGWWWR</sequence>
<feature type="region of interest" description="Disordered" evidence="1">
    <location>
        <begin position="165"/>
        <end position="195"/>
    </location>
</feature>